<reference evidence="2" key="3">
    <citation type="submission" date="2020-05" db="EMBL/GenBank/DDBJ databases">
        <authorList>
            <person name="Rincon C."/>
            <person name="Sanders R I."/>
            <person name="Robbins C."/>
            <person name="Chaturvedi A."/>
        </authorList>
    </citation>
    <scope>NUCLEOTIDE SEQUENCE</scope>
    <source>
        <strain evidence="2">CHB12</strain>
    </source>
</reference>
<dbReference type="OrthoDB" id="415230at2759"/>
<dbReference type="VEuPathDB" id="FungiDB:RhiirFUN_014601"/>
<evidence type="ECO:0000313" key="4">
    <source>
        <dbReference type="Proteomes" id="UP000232722"/>
    </source>
</evidence>
<feature type="region of interest" description="Disordered" evidence="1">
    <location>
        <begin position="187"/>
        <end position="206"/>
    </location>
</feature>
<reference evidence="3 4" key="2">
    <citation type="submission" date="2017-09" db="EMBL/GenBank/DDBJ databases">
        <title>Extensive intraspecific genome diversity in a model arbuscular mycorrhizal fungus.</title>
        <authorList>
            <person name="Chen E.C."/>
            <person name="Morin E."/>
            <person name="Beaudet D."/>
            <person name="Noel J."/>
            <person name="Ndikumana S."/>
            <person name="Charron P."/>
            <person name="St-Onge C."/>
            <person name="Giorgi J."/>
            <person name="Grigoriev I.V."/>
            <person name="Roux C."/>
            <person name="Martin F.M."/>
            <person name="Corradi N."/>
        </authorList>
    </citation>
    <scope>NUCLEOTIDE SEQUENCE [LARGE SCALE GENOMIC DNA]</scope>
    <source>
        <strain evidence="3 4">A5</strain>
    </source>
</reference>
<dbReference type="VEuPathDB" id="FungiDB:RhiirA1_533805"/>
<comment type="caution">
    <text evidence="3">The sequence shown here is derived from an EMBL/GenBank/DDBJ whole genome shotgun (WGS) entry which is preliminary data.</text>
</comment>
<proteinExistence type="predicted"/>
<evidence type="ECO:0000313" key="3">
    <source>
        <dbReference type="EMBL" id="PKC01974.1"/>
    </source>
</evidence>
<dbReference type="EMBL" id="CAGKOT010000017">
    <property type="protein sequence ID" value="CAB5362184.1"/>
    <property type="molecule type" value="Genomic_DNA"/>
</dbReference>
<gene>
    <name evidence="2" type="ORF">CHRIB12_LOCUS8972</name>
    <name evidence="3" type="ORF">RhiirA5_504309</name>
</gene>
<evidence type="ECO:0000256" key="1">
    <source>
        <dbReference type="SAM" id="MobiDB-lite"/>
    </source>
</evidence>
<dbReference type="EMBL" id="LLXJ01001479">
    <property type="protein sequence ID" value="PKC01974.1"/>
    <property type="molecule type" value="Genomic_DNA"/>
</dbReference>
<dbReference type="Proteomes" id="UP000232722">
    <property type="component" value="Unassembled WGS sequence"/>
</dbReference>
<protein>
    <submittedName>
        <fullName evidence="3">Uncharacterized protein</fullName>
    </submittedName>
</protein>
<dbReference type="VEuPathDB" id="FungiDB:FUN_012522"/>
<dbReference type="Proteomes" id="UP000684084">
    <property type="component" value="Unassembled WGS sequence"/>
</dbReference>
<organism evidence="3 4">
    <name type="scientific">Rhizophagus irregularis</name>
    <dbReference type="NCBI Taxonomy" id="588596"/>
    <lineage>
        <taxon>Eukaryota</taxon>
        <taxon>Fungi</taxon>
        <taxon>Fungi incertae sedis</taxon>
        <taxon>Mucoromycota</taxon>
        <taxon>Glomeromycotina</taxon>
        <taxon>Glomeromycetes</taxon>
        <taxon>Glomerales</taxon>
        <taxon>Glomeraceae</taxon>
        <taxon>Rhizophagus</taxon>
    </lineage>
</organism>
<name>A0A2I1EPC4_9GLOM</name>
<evidence type="ECO:0000313" key="2">
    <source>
        <dbReference type="EMBL" id="CAB5362184.1"/>
    </source>
</evidence>
<sequence>MEIEIDPREVFYSQDSIRPRFKDDNRHVEDTIRQLVKGKISPRHIERIRVCTLNGRMHSLDNRRLYVFKEAINRGGNFETVPAVRSYAHEELQNKMSKSSPFNDWSVIRVRKDTLSGTRYNYSSYTYDTDSDDDEDTNTFANTSYTRTPQYANTSYTRTPQYANTSYTRTPQYANTQYTSTQYTTPQYTTPQYTTPQYTTSRYTTPRYTTPQYTYSSTQNTEEENDSGWCVIL</sequence>
<reference evidence="3 4" key="1">
    <citation type="submission" date="2016-04" db="EMBL/GenBank/DDBJ databases">
        <title>Genome analyses suggest a sexual origin of heterokaryosis in a supposedly ancient asexual fungus.</title>
        <authorList>
            <person name="Ropars J."/>
            <person name="Sedzielewska K."/>
            <person name="Noel J."/>
            <person name="Charron P."/>
            <person name="Farinelli L."/>
            <person name="Marton T."/>
            <person name="Kruger M."/>
            <person name="Pelin A."/>
            <person name="Brachmann A."/>
            <person name="Corradi N."/>
        </authorList>
    </citation>
    <scope>NUCLEOTIDE SEQUENCE [LARGE SCALE GENOMIC DNA]</scope>
    <source>
        <strain evidence="3 4">A5</strain>
    </source>
</reference>
<accession>A0A2I1EPC4</accession>
<dbReference type="AlphaFoldDB" id="A0A2I1EPC4"/>